<protein>
    <recommendedName>
        <fullName evidence="1">CarD-like/TRCF RNAP-interacting domain-containing protein</fullName>
    </recommendedName>
</protein>
<comment type="caution">
    <text evidence="2">The sequence shown here is derived from an EMBL/GenBank/DDBJ whole genome shotgun (WGS) entry which is preliminary data.</text>
</comment>
<dbReference type="GO" id="GO:0009303">
    <property type="term" value="P:rRNA transcription"/>
    <property type="evidence" value="ECO:0007669"/>
    <property type="project" value="TreeGrafter"/>
</dbReference>
<proteinExistence type="predicted"/>
<accession>A0A2P6MFQ9</accession>
<evidence type="ECO:0000313" key="2">
    <source>
        <dbReference type="EMBL" id="PRO65124.1"/>
    </source>
</evidence>
<feature type="domain" description="CarD-like/TRCF RNAP-interacting" evidence="1">
    <location>
        <begin position="1"/>
        <end position="109"/>
    </location>
</feature>
<reference evidence="2 3" key="1">
    <citation type="submission" date="2018-03" db="EMBL/GenBank/DDBJ databases">
        <title>Bacillus urumqiensis sp. nov., a moderately haloalkaliphilic bacterium isolated from a salt lake.</title>
        <authorList>
            <person name="Zhao B."/>
            <person name="Liao Z."/>
        </authorList>
    </citation>
    <scope>NUCLEOTIDE SEQUENCE [LARGE SCALE GENOMIC DNA]</scope>
    <source>
        <strain evidence="2 3">BZ-SZ-XJ18</strain>
    </source>
</reference>
<dbReference type="InterPro" id="IPR003711">
    <property type="entry name" value="CarD-like/TRCF_RID"/>
</dbReference>
<dbReference type="Gene3D" id="1.20.58.1290">
    <property type="entry name" value="CarD-like, C-terminal domain"/>
    <property type="match status" value="1"/>
</dbReference>
<dbReference type="Gene3D" id="2.40.10.170">
    <property type="match status" value="1"/>
</dbReference>
<dbReference type="SUPFAM" id="SSF141259">
    <property type="entry name" value="CarD-like"/>
    <property type="match status" value="1"/>
</dbReference>
<dbReference type="Pfam" id="PF02559">
    <property type="entry name" value="CarD_TRCF_RID"/>
    <property type="match status" value="1"/>
</dbReference>
<name>A0A2P6MFQ9_ALKUR</name>
<evidence type="ECO:0000259" key="1">
    <source>
        <dbReference type="SMART" id="SM01058"/>
    </source>
</evidence>
<dbReference type="RefSeq" id="WP_105959680.1">
    <property type="nucleotide sequence ID" value="NZ_PVNS01000010.1"/>
</dbReference>
<dbReference type="SMART" id="SM01058">
    <property type="entry name" value="CarD_TRCF"/>
    <property type="match status" value="1"/>
</dbReference>
<keyword evidence="3" id="KW-1185">Reference proteome</keyword>
<dbReference type="InterPro" id="IPR036101">
    <property type="entry name" value="CarD-like/TRCF_RID_sf"/>
</dbReference>
<gene>
    <name evidence="2" type="ORF">C6I21_11800</name>
</gene>
<evidence type="ECO:0000313" key="3">
    <source>
        <dbReference type="Proteomes" id="UP000243650"/>
    </source>
</evidence>
<organism evidence="2 3">
    <name type="scientific">Alkalicoccus urumqiensis</name>
    <name type="common">Bacillus urumqiensis</name>
    <dbReference type="NCBI Taxonomy" id="1548213"/>
    <lineage>
        <taxon>Bacteria</taxon>
        <taxon>Bacillati</taxon>
        <taxon>Bacillota</taxon>
        <taxon>Bacilli</taxon>
        <taxon>Bacillales</taxon>
        <taxon>Bacillaceae</taxon>
        <taxon>Alkalicoccus</taxon>
    </lineage>
</organism>
<dbReference type="InterPro" id="IPR042215">
    <property type="entry name" value="CarD-like_C"/>
</dbReference>
<dbReference type="EMBL" id="PVNS01000010">
    <property type="protein sequence ID" value="PRO65124.1"/>
    <property type="molecule type" value="Genomic_DNA"/>
</dbReference>
<dbReference type="PANTHER" id="PTHR38447:SF1">
    <property type="entry name" value="RNA POLYMERASE-BINDING TRANSCRIPTION FACTOR CARD"/>
    <property type="match status" value="1"/>
</dbReference>
<dbReference type="AlphaFoldDB" id="A0A2P6MFQ9"/>
<dbReference type="InterPro" id="IPR052531">
    <property type="entry name" value="CarD-like_regulator"/>
</dbReference>
<dbReference type="Proteomes" id="UP000243650">
    <property type="component" value="Unassembled WGS sequence"/>
</dbReference>
<dbReference type="PANTHER" id="PTHR38447">
    <property type="entry name" value="TRANSCRIPTION FACTOR YDEB-RELATED"/>
    <property type="match status" value="1"/>
</dbReference>
<sequence>MYSIGDPVVYPGQGAGTITDVVSKTILGKKQDYFEVYFPLQRVTLSLPESSVDASGLRPITDPQKLRDVLYSYTKKEPVTEFKKPSRRPDQRLCENNLNGWTDVYFELCCKDAAEGVRLHSEEKKAFELASRLLVSEVSLSCGLNSEEAATLVRSNMYSASSTPQT</sequence>